<protein>
    <recommendedName>
        <fullName evidence="1">SnoaL-like domain-containing protein</fullName>
    </recommendedName>
</protein>
<dbReference type="AlphaFoldDB" id="A0A1V4AFR9"/>
<gene>
    <name evidence="2" type="ORF">B1H18_00465</name>
</gene>
<comment type="caution">
    <text evidence="2">The sequence shown here is derived from an EMBL/GenBank/DDBJ whole genome shotgun (WGS) entry which is preliminary data.</text>
</comment>
<evidence type="ECO:0000259" key="1">
    <source>
        <dbReference type="Pfam" id="PF13577"/>
    </source>
</evidence>
<keyword evidence="3" id="KW-1185">Reference proteome</keyword>
<dbReference type="Proteomes" id="UP000190539">
    <property type="component" value="Unassembled WGS sequence"/>
</dbReference>
<reference evidence="2 3" key="1">
    <citation type="submission" date="2017-02" db="EMBL/GenBank/DDBJ databases">
        <title>Draft Genome Sequence of Streptomyces tsukubaensis F601, a Producer of the immunosuppressant tacrolimus FK506.</title>
        <authorList>
            <person name="Zong G."/>
            <person name="Zhong C."/>
            <person name="Fu J."/>
            <person name="Qin R."/>
            <person name="Cao G."/>
        </authorList>
    </citation>
    <scope>NUCLEOTIDE SEQUENCE [LARGE SCALE GENOMIC DNA]</scope>
    <source>
        <strain evidence="2 3">F601</strain>
    </source>
</reference>
<dbReference type="InterPro" id="IPR032710">
    <property type="entry name" value="NTF2-like_dom_sf"/>
</dbReference>
<dbReference type="Pfam" id="PF13577">
    <property type="entry name" value="SnoaL_4"/>
    <property type="match status" value="1"/>
</dbReference>
<sequence length="143" mass="16205">MEAFTVHKVTAEIYALVQNLYAHQTQALDRGDFKRYVETFTEDAVFFHSPDAPPARTRAGILAAAQAHAHAHKDDQVTKRHYYNQIALSPLSDGSVRATLYALVVRTRRGEKVPEIWPSCLLEDVLTIENDVVLTRSRHISYD</sequence>
<accession>A0A1V4AFR9</accession>
<proteinExistence type="predicted"/>
<dbReference type="SUPFAM" id="SSF54427">
    <property type="entry name" value="NTF2-like"/>
    <property type="match status" value="1"/>
</dbReference>
<evidence type="ECO:0000313" key="3">
    <source>
        <dbReference type="Proteomes" id="UP000190539"/>
    </source>
</evidence>
<dbReference type="EMBL" id="MVFC01000001">
    <property type="protein sequence ID" value="OON82590.1"/>
    <property type="molecule type" value="Genomic_DNA"/>
</dbReference>
<name>A0A1V4AFR9_9ACTN</name>
<feature type="domain" description="SnoaL-like" evidence="1">
    <location>
        <begin position="11"/>
        <end position="138"/>
    </location>
</feature>
<evidence type="ECO:0000313" key="2">
    <source>
        <dbReference type="EMBL" id="OON82590.1"/>
    </source>
</evidence>
<dbReference type="InterPro" id="IPR037401">
    <property type="entry name" value="SnoaL-like"/>
</dbReference>
<organism evidence="2 3">
    <name type="scientific">Streptomyces tsukubensis</name>
    <dbReference type="NCBI Taxonomy" id="83656"/>
    <lineage>
        <taxon>Bacteria</taxon>
        <taxon>Bacillati</taxon>
        <taxon>Actinomycetota</taxon>
        <taxon>Actinomycetes</taxon>
        <taxon>Kitasatosporales</taxon>
        <taxon>Streptomycetaceae</taxon>
        <taxon>Streptomyces</taxon>
    </lineage>
</organism>
<dbReference type="Gene3D" id="3.10.450.50">
    <property type="match status" value="1"/>
</dbReference>
<dbReference type="OrthoDB" id="9130903at2"/>
<dbReference type="STRING" id="83656.B1H18_00465"/>